<name>A0A9D4DGH4_DREPO</name>
<sequence length="76" mass="8595">MVVVEAFNHGTVTEIKPVIAEMVDIEVEDVEVVQQENVKEIMVEEANKNLVRDSRALMIASFVERLPISDQIGRSR</sequence>
<dbReference type="EMBL" id="JAIWYP010000010">
    <property type="protein sequence ID" value="KAH3747667.1"/>
    <property type="molecule type" value="Genomic_DNA"/>
</dbReference>
<evidence type="ECO:0000313" key="1">
    <source>
        <dbReference type="EMBL" id="KAH3747667.1"/>
    </source>
</evidence>
<reference evidence="1" key="2">
    <citation type="submission" date="2020-11" db="EMBL/GenBank/DDBJ databases">
        <authorList>
            <person name="McCartney M.A."/>
            <person name="Auch B."/>
            <person name="Kono T."/>
            <person name="Mallez S."/>
            <person name="Becker A."/>
            <person name="Gohl D.M."/>
            <person name="Silverstein K.A.T."/>
            <person name="Koren S."/>
            <person name="Bechman K.B."/>
            <person name="Herman A."/>
            <person name="Abrahante J.E."/>
            <person name="Garbe J."/>
        </authorList>
    </citation>
    <scope>NUCLEOTIDE SEQUENCE</scope>
    <source>
        <strain evidence="1">Duluth1</strain>
        <tissue evidence="1">Whole animal</tissue>
    </source>
</reference>
<evidence type="ECO:0000313" key="2">
    <source>
        <dbReference type="Proteomes" id="UP000828390"/>
    </source>
</evidence>
<gene>
    <name evidence="1" type="ORF">DPMN_182096</name>
</gene>
<proteinExistence type="predicted"/>
<accession>A0A9D4DGH4</accession>
<keyword evidence="2" id="KW-1185">Reference proteome</keyword>
<dbReference type="Proteomes" id="UP000828390">
    <property type="component" value="Unassembled WGS sequence"/>
</dbReference>
<organism evidence="1 2">
    <name type="scientific">Dreissena polymorpha</name>
    <name type="common">Zebra mussel</name>
    <name type="synonym">Mytilus polymorpha</name>
    <dbReference type="NCBI Taxonomy" id="45954"/>
    <lineage>
        <taxon>Eukaryota</taxon>
        <taxon>Metazoa</taxon>
        <taxon>Spiralia</taxon>
        <taxon>Lophotrochozoa</taxon>
        <taxon>Mollusca</taxon>
        <taxon>Bivalvia</taxon>
        <taxon>Autobranchia</taxon>
        <taxon>Heteroconchia</taxon>
        <taxon>Euheterodonta</taxon>
        <taxon>Imparidentia</taxon>
        <taxon>Neoheterodontei</taxon>
        <taxon>Myida</taxon>
        <taxon>Dreissenoidea</taxon>
        <taxon>Dreissenidae</taxon>
        <taxon>Dreissena</taxon>
    </lineage>
</organism>
<protein>
    <submittedName>
        <fullName evidence="1">Uncharacterized protein</fullName>
    </submittedName>
</protein>
<reference evidence="1" key="1">
    <citation type="journal article" date="2019" name="bioRxiv">
        <title>The Genome of the Zebra Mussel, Dreissena polymorpha: A Resource for Invasive Species Research.</title>
        <authorList>
            <person name="McCartney M.A."/>
            <person name="Auch B."/>
            <person name="Kono T."/>
            <person name="Mallez S."/>
            <person name="Zhang Y."/>
            <person name="Obille A."/>
            <person name="Becker A."/>
            <person name="Abrahante J.E."/>
            <person name="Garbe J."/>
            <person name="Badalamenti J.P."/>
            <person name="Herman A."/>
            <person name="Mangelson H."/>
            <person name="Liachko I."/>
            <person name="Sullivan S."/>
            <person name="Sone E.D."/>
            <person name="Koren S."/>
            <person name="Silverstein K.A.T."/>
            <person name="Beckman K.B."/>
            <person name="Gohl D.M."/>
        </authorList>
    </citation>
    <scope>NUCLEOTIDE SEQUENCE</scope>
    <source>
        <strain evidence="1">Duluth1</strain>
        <tissue evidence="1">Whole animal</tissue>
    </source>
</reference>
<comment type="caution">
    <text evidence="1">The sequence shown here is derived from an EMBL/GenBank/DDBJ whole genome shotgun (WGS) entry which is preliminary data.</text>
</comment>
<dbReference type="AlphaFoldDB" id="A0A9D4DGH4"/>